<evidence type="ECO:0000256" key="4">
    <source>
        <dbReference type="ARBA" id="ARBA00012944"/>
    </source>
</evidence>
<feature type="transmembrane region" description="Helical" evidence="17">
    <location>
        <begin position="20"/>
        <end position="43"/>
    </location>
</feature>
<name>A0A0S2M8Z8_9COLE</name>
<dbReference type="InterPro" id="IPR000260">
    <property type="entry name" value="NADH4_N"/>
</dbReference>
<feature type="transmembrane region" description="Helical" evidence="17">
    <location>
        <begin position="180"/>
        <end position="202"/>
    </location>
</feature>
<evidence type="ECO:0000256" key="17">
    <source>
        <dbReference type="RuleBase" id="RU003297"/>
    </source>
</evidence>
<proteinExistence type="inferred from homology"/>
<keyword evidence="9" id="KW-1278">Translocase</keyword>
<keyword evidence="10 17" id="KW-0249">Electron transport</keyword>
<feature type="transmembrane region" description="Helical" evidence="17">
    <location>
        <begin position="214"/>
        <end position="233"/>
    </location>
</feature>
<evidence type="ECO:0000256" key="9">
    <source>
        <dbReference type="ARBA" id="ARBA00022967"/>
    </source>
</evidence>
<evidence type="ECO:0000313" key="20">
    <source>
        <dbReference type="EMBL" id="ALO71166.1"/>
    </source>
</evidence>
<evidence type="ECO:0000256" key="14">
    <source>
        <dbReference type="ARBA" id="ARBA00023128"/>
    </source>
</evidence>
<evidence type="ECO:0000256" key="16">
    <source>
        <dbReference type="ARBA" id="ARBA00049551"/>
    </source>
</evidence>
<comment type="function">
    <text evidence="1">Core subunit of the mitochondrial membrane respiratory chain NADH dehydrogenase (Complex I) that is believed to belong to the minimal assembly required for catalysis. Complex I functions in the transfer of electrons from NADH to the respiratory chain. The immediate electron acceptor for the enzyme is believed to be ubiquinone.</text>
</comment>
<keyword evidence="7 17" id="KW-0679">Respiratory chain</keyword>
<dbReference type="PANTHER" id="PTHR43507:SF20">
    <property type="entry name" value="NADH-UBIQUINONE OXIDOREDUCTASE CHAIN 4"/>
    <property type="match status" value="1"/>
</dbReference>
<feature type="transmembrane region" description="Helical" evidence="17">
    <location>
        <begin position="420"/>
        <end position="446"/>
    </location>
</feature>
<geneLocation type="mitochondrion" evidence="20"/>
<organism evidence="20">
    <name type="scientific">Sunius melanocephalus</name>
    <dbReference type="NCBI Taxonomy" id="1588492"/>
    <lineage>
        <taxon>Eukaryota</taxon>
        <taxon>Metazoa</taxon>
        <taxon>Ecdysozoa</taxon>
        <taxon>Arthropoda</taxon>
        <taxon>Hexapoda</taxon>
        <taxon>Insecta</taxon>
        <taxon>Pterygota</taxon>
        <taxon>Neoptera</taxon>
        <taxon>Endopterygota</taxon>
        <taxon>Coleoptera</taxon>
        <taxon>Polyphaga</taxon>
        <taxon>Staphyliniformia</taxon>
        <taxon>Staphylinidae</taxon>
        <taxon>Paederinae</taxon>
        <taxon>Sunius</taxon>
    </lineage>
</organism>
<dbReference type="PRINTS" id="PR01437">
    <property type="entry name" value="NUOXDRDTASE4"/>
</dbReference>
<dbReference type="Pfam" id="PF00361">
    <property type="entry name" value="Proton_antipo_M"/>
    <property type="match status" value="1"/>
</dbReference>
<protein>
    <recommendedName>
        <fullName evidence="5 17">NADH-ubiquinone oxidoreductase chain 4</fullName>
        <ecNumber evidence="4 17">7.1.1.2</ecNumber>
    </recommendedName>
</protein>
<comment type="catalytic activity">
    <reaction evidence="16 17">
        <text>a ubiquinone + NADH + 5 H(+)(in) = a ubiquinol + NAD(+) + 4 H(+)(out)</text>
        <dbReference type="Rhea" id="RHEA:29091"/>
        <dbReference type="Rhea" id="RHEA-COMP:9565"/>
        <dbReference type="Rhea" id="RHEA-COMP:9566"/>
        <dbReference type="ChEBI" id="CHEBI:15378"/>
        <dbReference type="ChEBI" id="CHEBI:16389"/>
        <dbReference type="ChEBI" id="CHEBI:17976"/>
        <dbReference type="ChEBI" id="CHEBI:57540"/>
        <dbReference type="ChEBI" id="CHEBI:57945"/>
        <dbReference type="EC" id="7.1.1.2"/>
    </reaction>
</comment>
<comment type="subcellular location">
    <subcellularLocation>
        <location evidence="2 17">Mitochondrion membrane</location>
        <topology evidence="2 17">Multi-pass membrane protein</topology>
    </subcellularLocation>
</comment>
<evidence type="ECO:0000256" key="15">
    <source>
        <dbReference type="ARBA" id="ARBA00023136"/>
    </source>
</evidence>
<evidence type="ECO:0000256" key="2">
    <source>
        <dbReference type="ARBA" id="ARBA00004225"/>
    </source>
</evidence>
<keyword evidence="11 17" id="KW-1133">Transmembrane helix</keyword>
<evidence type="ECO:0000256" key="7">
    <source>
        <dbReference type="ARBA" id="ARBA00022660"/>
    </source>
</evidence>
<keyword evidence="8 17" id="KW-0812">Transmembrane</keyword>
<keyword evidence="15 17" id="KW-0472">Membrane</keyword>
<dbReference type="EMBL" id="KT780696">
    <property type="protein sequence ID" value="ALO71166.1"/>
    <property type="molecule type" value="Genomic_DNA"/>
</dbReference>
<keyword evidence="13 17" id="KW-0830">Ubiquinone</keyword>
<feature type="transmembrane region" description="Helical" evidence="17">
    <location>
        <begin position="374"/>
        <end position="399"/>
    </location>
</feature>
<dbReference type="InterPro" id="IPR001750">
    <property type="entry name" value="ND/Mrp_TM"/>
</dbReference>
<dbReference type="GO" id="GO:0042773">
    <property type="term" value="P:ATP synthesis coupled electron transport"/>
    <property type="evidence" value="ECO:0007669"/>
    <property type="project" value="InterPro"/>
</dbReference>
<feature type="transmembrane region" description="Helical" evidence="17">
    <location>
        <begin position="55"/>
        <end position="75"/>
    </location>
</feature>
<feature type="transmembrane region" description="Helical" evidence="17">
    <location>
        <begin position="87"/>
        <end position="103"/>
    </location>
</feature>
<dbReference type="GO" id="GO:0008137">
    <property type="term" value="F:NADH dehydrogenase (ubiquinone) activity"/>
    <property type="evidence" value="ECO:0007669"/>
    <property type="project" value="UniProtKB-UniRule"/>
</dbReference>
<feature type="transmembrane region" description="Helical" evidence="17">
    <location>
        <begin position="271"/>
        <end position="293"/>
    </location>
</feature>
<dbReference type="GO" id="GO:0015990">
    <property type="term" value="P:electron transport coupled proton transport"/>
    <property type="evidence" value="ECO:0007669"/>
    <property type="project" value="TreeGrafter"/>
</dbReference>
<dbReference type="Pfam" id="PF01059">
    <property type="entry name" value="Oxidored_q5_N"/>
    <property type="match status" value="1"/>
</dbReference>
<feature type="transmembrane region" description="Helical" evidence="17">
    <location>
        <begin position="299"/>
        <end position="321"/>
    </location>
</feature>
<dbReference type="AlphaFoldDB" id="A0A0S2M8Z8"/>
<keyword evidence="6 17" id="KW-0813">Transport</keyword>
<comment type="similarity">
    <text evidence="3 17">Belongs to the complex I subunit 4 family.</text>
</comment>
<feature type="transmembrane region" description="Helical" evidence="17">
    <location>
        <begin position="109"/>
        <end position="129"/>
    </location>
</feature>
<evidence type="ECO:0000259" key="19">
    <source>
        <dbReference type="Pfam" id="PF01059"/>
    </source>
</evidence>
<evidence type="ECO:0000256" key="6">
    <source>
        <dbReference type="ARBA" id="ARBA00022448"/>
    </source>
</evidence>
<evidence type="ECO:0000256" key="12">
    <source>
        <dbReference type="ARBA" id="ARBA00023027"/>
    </source>
</evidence>
<evidence type="ECO:0000256" key="8">
    <source>
        <dbReference type="ARBA" id="ARBA00022692"/>
    </source>
</evidence>
<feature type="domain" description="NADH:ubiquinone oxidoreductase chain 4 N-terminal" evidence="19">
    <location>
        <begin position="1"/>
        <end position="101"/>
    </location>
</feature>
<evidence type="ECO:0000256" key="11">
    <source>
        <dbReference type="ARBA" id="ARBA00022989"/>
    </source>
</evidence>
<accession>A0A0S2M8Z8</accession>
<dbReference type="GO" id="GO:0048039">
    <property type="term" value="F:ubiquinone binding"/>
    <property type="evidence" value="ECO:0007669"/>
    <property type="project" value="TreeGrafter"/>
</dbReference>
<evidence type="ECO:0000256" key="13">
    <source>
        <dbReference type="ARBA" id="ARBA00023075"/>
    </source>
</evidence>
<feature type="transmembrane region" description="Helical" evidence="17">
    <location>
        <begin position="333"/>
        <end position="354"/>
    </location>
</feature>
<dbReference type="InterPro" id="IPR003918">
    <property type="entry name" value="NADH_UbQ_OxRdtase"/>
</dbReference>
<dbReference type="EC" id="7.1.1.2" evidence="4 17"/>
<feature type="domain" description="NADH:quinone oxidoreductase/Mrp antiporter transmembrane" evidence="18">
    <location>
        <begin position="105"/>
        <end position="387"/>
    </location>
</feature>
<evidence type="ECO:0000256" key="5">
    <source>
        <dbReference type="ARBA" id="ARBA00021006"/>
    </source>
</evidence>
<evidence type="ECO:0000256" key="10">
    <source>
        <dbReference type="ARBA" id="ARBA00022982"/>
    </source>
</evidence>
<dbReference type="GO" id="GO:0003954">
    <property type="term" value="F:NADH dehydrogenase activity"/>
    <property type="evidence" value="ECO:0007669"/>
    <property type="project" value="TreeGrafter"/>
</dbReference>
<evidence type="ECO:0000256" key="3">
    <source>
        <dbReference type="ARBA" id="ARBA00009025"/>
    </source>
</evidence>
<evidence type="ECO:0000259" key="18">
    <source>
        <dbReference type="Pfam" id="PF00361"/>
    </source>
</evidence>
<feature type="transmembrane region" description="Helical" evidence="17">
    <location>
        <begin position="141"/>
        <end position="160"/>
    </location>
</feature>
<gene>
    <name evidence="20" type="primary">nad4</name>
</gene>
<comment type="function">
    <text evidence="17">Core subunit of the mitochondrial membrane respiratory chain NADH dehydrogenase (Complex I) which catalyzes electron transfer from NADH through the respiratory chain, using ubiquinone as an electron acceptor. Essential for the catalytic activity and assembly of complex I.</text>
</comment>
<sequence length="450" mass="52703">MMKFILMMMFMIPLSFMKNFWFNQFMYFIMFIMFMFSFSFNYMVYSISYNLGCDLLSYMMILLSFWICSLMFLASSKIYLMSNYHKLFKFVMLMLMLSLFLSFSAMNLFIFYLFFEMSLIPTLLLIIGWGYQPERIQAGTYLLFYTMFASLPMMIGLFNYYKMINSLDFYLMNESIDNLFMYMCMNLVFLVKMPMYFIHLWLPKAHVEAPISGSMILAGVMLKLGGYGMMRLMLNFQVVNMKYNFVFIMISLVGGLYVSLICLRQTDMKSLIAYSSVAHMGLVLSGIMTMNLWGLCGSLVMMIAHGLCSSGLFCMANISYERLLSRSLYLNKGLINLMPSMSMWWFLFLSSNMAAPPSLNLLGEIMLINSLMSWSFLTMLMLTLISFLSATYSLYLYSYSQHGKLYSGMYSFSMGYIREFLLLILHWLPLNILILKSEYLVLWIYLNSLM</sequence>
<dbReference type="GO" id="GO:0031966">
    <property type="term" value="C:mitochondrial membrane"/>
    <property type="evidence" value="ECO:0007669"/>
    <property type="project" value="UniProtKB-SubCell"/>
</dbReference>
<dbReference type="PANTHER" id="PTHR43507">
    <property type="entry name" value="NADH-UBIQUINONE OXIDOREDUCTASE CHAIN 4"/>
    <property type="match status" value="1"/>
</dbReference>
<keyword evidence="12 17" id="KW-0520">NAD</keyword>
<evidence type="ECO:0000256" key="1">
    <source>
        <dbReference type="ARBA" id="ARBA00003257"/>
    </source>
</evidence>
<keyword evidence="14 17" id="KW-0496">Mitochondrion</keyword>
<feature type="transmembrane region" description="Helical" evidence="17">
    <location>
        <begin position="245"/>
        <end position="264"/>
    </location>
</feature>
<reference evidence="20" key="1">
    <citation type="submission" date="2015-09" db="EMBL/GenBank/DDBJ databases">
        <title>Staphyliniformia phylogenetics from de novo mitogenomic assemblies.</title>
        <authorList>
            <person name="Favreau E.A."/>
            <person name="Linard B."/>
            <person name="Vogler A.P."/>
        </authorList>
    </citation>
    <scope>NUCLEOTIDE SEQUENCE</scope>
</reference>